<dbReference type="OrthoDB" id="10452565at2759"/>
<keyword evidence="1" id="KW-0812">Transmembrane</keyword>
<sequence length="159" mass="17266">MSHPQPTRLQFAALPIVFFAVLTTSALLKALPSSANPTKEKGLVVLGEAIGVFMVVLGIIMIGARMVSYDTEPLPRDGGNISKNAKATNRWDELAKSAGVVGGTETGAVFEHDHDDVVEDRDGRKEEKKIRKMLVRAFKPKKAALLGERKEVVVQVDES</sequence>
<protein>
    <submittedName>
        <fullName evidence="2">Uncharacterized protein</fullName>
    </submittedName>
</protein>
<dbReference type="AlphaFoldDB" id="A0A8K0R573"/>
<gene>
    <name evidence="2" type="ORF">FB567DRAFT_549589</name>
</gene>
<feature type="transmembrane region" description="Helical" evidence="1">
    <location>
        <begin position="43"/>
        <end position="64"/>
    </location>
</feature>
<evidence type="ECO:0000313" key="2">
    <source>
        <dbReference type="EMBL" id="KAH7087185.1"/>
    </source>
</evidence>
<evidence type="ECO:0000313" key="3">
    <source>
        <dbReference type="Proteomes" id="UP000813461"/>
    </source>
</evidence>
<organism evidence="2 3">
    <name type="scientific">Paraphoma chrysanthemicola</name>
    <dbReference type="NCBI Taxonomy" id="798071"/>
    <lineage>
        <taxon>Eukaryota</taxon>
        <taxon>Fungi</taxon>
        <taxon>Dikarya</taxon>
        <taxon>Ascomycota</taxon>
        <taxon>Pezizomycotina</taxon>
        <taxon>Dothideomycetes</taxon>
        <taxon>Pleosporomycetidae</taxon>
        <taxon>Pleosporales</taxon>
        <taxon>Pleosporineae</taxon>
        <taxon>Phaeosphaeriaceae</taxon>
        <taxon>Paraphoma</taxon>
    </lineage>
</organism>
<keyword evidence="1" id="KW-1133">Transmembrane helix</keyword>
<feature type="transmembrane region" description="Helical" evidence="1">
    <location>
        <begin position="12"/>
        <end position="31"/>
    </location>
</feature>
<reference evidence="2" key="1">
    <citation type="journal article" date="2021" name="Nat. Commun.">
        <title>Genetic determinants of endophytism in the Arabidopsis root mycobiome.</title>
        <authorList>
            <person name="Mesny F."/>
            <person name="Miyauchi S."/>
            <person name="Thiergart T."/>
            <person name="Pickel B."/>
            <person name="Atanasova L."/>
            <person name="Karlsson M."/>
            <person name="Huettel B."/>
            <person name="Barry K.W."/>
            <person name="Haridas S."/>
            <person name="Chen C."/>
            <person name="Bauer D."/>
            <person name="Andreopoulos W."/>
            <person name="Pangilinan J."/>
            <person name="LaButti K."/>
            <person name="Riley R."/>
            <person name="Lipzen A."/>
            <person name="Clum A."/>
            <person name="Drula E."/>
            <person name="Henrissat B."/>
            <person name="Kohler A."/>
            <person name="Grigoriev I.V."/>
            <person name="Martin F.M."/>
            <person name="Hacquard S."/>
        </authorList>
    </citation>
    <scope>NUCLEOTIDE SEQUENCE</scope>
    <source>
        <strain evidence="2">MPI-SDFR-AT-0120</strain>
    </source>
</reference>
<keyword evidence="3" id="KW-1185">Reference proteome</keyword>
<evidence type="ECO:0000256" key="1">
    <source>
        <dbReference type="SAM" id="Phobius"/>
    </source>
</evidence>
<proteinExistence type="predicted"/>
<keyword evidence="1" id="KW-0472">Membrane</keyword>
<accession>A0A8K0R573</accession>
<comment type="caution">
    <text evidence="2">The sequence shown here is derived from an EMBL/GenBank/DDBJ whole genome shotgun (WGS) entry which is preliminary data.</text>
</comment>
<name>A0A8K0R573_9PLEO</name>
<dbReference type="EMBL" id="JAGMVJ010000010">
    <property type="protein sequence ID" value="KAH7087185.1"/>
    <property type="molecule type" value="Genomic_DNA"/>
</dbReference>
<dbReference type="Proteomes" id="UP000813461">
    <property type="component" value="Unassembled WGS sequence"/>
</dbReference>